<sequence length="184" mass="20468">MQACDLITIKTSKMRIPAMRNGTPWLSICPKCPNLPRPHSKKTPKPIETPSSGCSTFKPGLDSRMSSALSNWYVHGMQGERLLLFRERSGENSSWDPRTQGATSIAWLCRLLAVGLSLESSCPNAPFPRARHATYRRTWEATSSRDHRSEREIRGLGDPTPCAMTSMAKAAHQACEPCKVSKRL</sequence>
<proteinExistence type="predicted"/>
<evidence type="ECO:0000313" key="1">
    <source>
        <dbReference type="EMBL" id="KAF2002244.1"/>
    </source>
</evidence>
<gene>
    <name evidence="1" type="ORF">P154DRAFT_143740</name>
</gene>
<name>A0A6A5WMX9_9PLEO</name>
<dbReference type="Proteomes" id="UP000799779">
    <property type="component" value="Unassembled WGS sequence"/>
</dbReference>
<protein>
    <submittedName>
        <fullName evidence="1">Uncharacterized protein</fullName>
    </submittedName>
</protein>
<dbReference type="EMBL" id="ML977578">
    <property type="protein sequence ID" value="KAF2002244.1"/>
    <property type="molecule type" value="Genomic_DNA"/>
</dbReference>
<dbReference type="AlphaFoldDB" id="A0A6A5WMX9"/>
<organism evidence="1 2">
    <name type="scientific">Amniculicola lignicola CBS 123094</name>
    <dbReference type="NCBI Taxonomy" id="1392246"/>
    <lineage>
        <taxon>Eukaryota</taxon>
        <taxon>Fungi</taxon>
        <taxon>Dikarya</taxon>
        <taxon>Ascomycota</taxon>
        <taxon>Pezizomycotina</taxon>
        <taxon>Dothideomycetes</taxon>
        <taxon>Pleosporomycetidae</taxon>
        <taxon>Pleosporales</taxon>
        <taxon>Amniculicolaceae</taxon>
        <taxon>Amniculicola</taxon>
    </lineage>
</organism>
<evidence type="ECO:0000313" key="2">
    <source>
        <dbReference type="Proteomes" id="UP000799779"/>
    </source>
</evidence>
<accession>A0A6A5WMX9</accession>
<reference evidence="1" key="1">
    <citation type="journal article" date="2020" name="Stud. Mycol.">
        <title>101 Dothideomycetes genomes: a test case for predicting lifestyles and emergence of pathogens.</title>
        <authorList>
            <person name="Haridas S."/>
            <person name="Albert R."/>
            <person name="Binder M."/>
            <person name="Bloem J."/>
            <person name="Labutti K."/>
            <person name="Salamov A."/>
            <person name="Andreopoulos B."/>
            <person name="Baker S."/>
            <person name="Barry K."/>
            <person name="Bills G."/>
            <person name="Bluhm B."/>
            <person name="Cannon C."/>
            <person name="Castanera R."/>
            <person name="Culley D."/>
            <person name="Daum C."/>
            <person name="Ezra D."/>
            <person name="Gonzalez J."/>
            <person name="Henrissat B."/>
            <person name="Kuo A."/>
            <person name="Liang C."/>
            <person name="Lipzen A."/>
            <person name="Lutzoni F."/>
            <person name="Magnuson J."/>
            <person name="Mondo S."/>
            <person name="Nolan M."/>
            <person name="Ohm R."/>
            <person name="Pangilinan J."/>
            <person name="Park H.-J."/>
            <person name="Ramirez L."/>
            <person name="Alfaro M."/>
            <person name="Sun H."/>
            <person name="Tritt A."/>
            <person name="Yoshinaga Y."/>
            <person name="Zwiers L.-H."/>
            <person name="Turgeon B."/>
            <person name="Goodwin S."/>
            <person name="Spatafora J."/>
            <person name="Crous P."/>
            <person name="Grigoriev I."/>
        </authorList>
    </citation>
    <scope>NUCLEOTIDE SEQUENCE</scope>
    <source>
        <strain evidence="1">CBS 123094</strain>
    </source>
</reference>
<keyword evidence="2" id="KW-1185">Reference proteome</keyword>